<dbReference type="SMART" id="SM00857">
    <property type="entry name" value="Resolvase"/>
    <property type="match status" value="1"/>
</dbReference>
<dbReference type="AlphaFoldDB" id="A0A917FGE6"/>
<dbReference type="InterPro" id="IPR006119">
    <property type="entry name" value="Resolv_N"/>
</dbReference>
<dbReference type="Pfam" id="PF00239">
    <property type="entry name" value="Resolvase"/>
    <property type="match status" value="1"/>
</dbReference>
<keyword evidence="1" id="KW-0238">DNA-binding</keyword>
<gene>
    <name evidence="4" type="ORF">GCM10011332_33700</name>
</gene>
<keyword evidence="5" id="KW-1185">Reference proteome</keyword>
<evidence type="ECO:0000313" key="5">
    <source>
        <dbReference type="Proteomes" id="UP000632498"/>
    </source>
</evidence>
<name>A0A917FGE6_9PROT</name>
<evidence type="ECO:0000313" key="4">
    <source>
        <dbReference type="EMBL" id="GGF76986.1"/>
    </source>
</evidence>
<evidence type="ECO:0000256" key="2">
    <source>
        <dbReference type="ARBA" id="ARBA00023172"/>
    </source>
</evidence>
<comment type="caution">
    <text evidence="4">The sequence shown here is derived from an EMBL/GenBank/DDBJ whole genome shotgun (WGS) entry which is preliminary data.</text>
</comment>
<evidence type="ECO:0000256" key="1">
    <source>
        <dbReference type="ARBA" id="ARBA00023125"/>
    </source>
</evidence>
<dbReference type="PANTHER" id="PTHR30461:SF2">
    <property type="entry name" value="SERINE RECOMBINASE PINE-RELATED"/>
    <property type="match status" value="1"/>
</dbReference>
<sequence>MLELRQVCDRMGWIIKQVYEDHAISGATGRNQRPGYDALYKAVARREVDMVMTWGIDRLGRSLQEVITFMSYVQERGIGLYVHQQGLDTTHSQTAIMMTQFLAIFAEYERSILKSRIHAGLERAKAQGKKLGRPGLSDYKTNRIKKHLQAGASVRGVAKLVNVSTGSVSKVKRAMAMEMTK</sequence>
<dbReference type="InterPro" id="IPR036162">
    <property type="entry name" value="Resolvase-like_N_sf"/>
</dbReference>
<dbReference type="InterPro" id="IPR050639">
    <property type="entry name" value="SSR_resolvase"/>
</dbReference>
<dbReference type="GO" id="GO:0000150">
    <property type="term" value="F:DNA strand exchange activity"/>
    <property type="evidence" value="ECO:0007669"/>
    <property type="project" value="InterPro"/>
</dbReference>
<dbReference type="EMBL" id="BMHV01000069">
    <property type="protein sequence ID" value="GGF76986.1"/>
    <property type="molecule type" value="Genomic_DNA"/>
</dbReference>
<dbReference type="CDD" id="cd03768">
    <property type="entry name" value="SR_ResInv"/>
    <property type="match status" value="1"/>
</dbReference>
<proteinExistence type="predicted"/>
<accession>A0A917FGE6</accession>
<keyword evidence="2" id="KW-0233">DNA recombination</keyword>
<reference evidence="4" key="1">
    <citation type="journal article" date="2014" name="Int. J. Syst. Evol. Microbiol.">
        <title>Complete genome sequence of Corynebacterium casei LMG S-19264T (=DSM 44701T), isolated from a smear-ripened cheese.</title>
        <authorList>
            <consortium name="US DOE Joint Genome Institute (JGI-PGF)"/>
            <person name="Walter F."/>
            <person name="Albersmeier A."/>
            <person name="Kalinowski J."/>
            <person name="Ruckert C."/>
        </authorList>
    </citation>
    <scope>NUCLEOTIDE SEQUENCE</scope>
    <source>
        <strain evidence="4">CGMCC 1.15254</strain>
    </source>
</reference>
<feature type="domain" description="Resolvase/invertase-type recombinase catalytic" evidence="3">
    <location>
        <begin position="1"/>
        <end position="128"/>
    </location>
</feature>
<dbReference type="Proteomes" id="UP000632498">
    <property type="component" value="Unassembled WGS sequence"/>
</dbReference>
<dbReference type="GO" id="GO:0003677">
    <property type="term" value="F:DNA binding"/>
    <property type="evidence" value="ECO:0007669"/>
    <property type="project" value="UniProtKB-KW"/>
</dbReference>
<dbReference type="PROSITE" id="PS51736">
    <property type="entry name" value="RECOMBINASES_3"/>
    <property type="match status" value="1"/>
</dbReference>
<dbReference type="PANTHER" id="PTHR30461">
    <property type="entry name" value="DNA-INVERTASE FROM LAMBDOID PROPHAGE"/>
    <property type="match status" value="1"/>
</dbReference>
<dbReference type="Gene3D" id="3.40.50.1390">
    <property type="entry name" value="Resolvase, N-terminal catalytic domain"/>
    <property type="match status" value="1"/>
</dbReference>
<evidence type="ECO:0000259" key="3">
    <source>
        <dbReference type="PROSITE" id="PS51736"/>
    </source>
</evidence>
<dbReference type="SUPFAM" id="SSF53041">
    <property type="entry name" value="Resolvase-like"/>
    <property type="match status" value="1"/>
</dbReference>
<organism evidence="4 5">
    <name type="scientific">Terasakiella brassicae</name>
    <dbReference type="NCBI Taxonomy" id="1634917"/>
    <lineage>
        <taxon>Bacteria</taxon>
        <taxon>Pseudomonadati</taxon>
        <taxon>Pseudomonadota</taxon>
        <taxon>Alphaproteobacteria</taxon>
        <taxon>Rhodospirillales</taxon>
        <taxon>Terasakiellaceae</taxon>
        <taxon>Terasakiella</taxon>
    </lineage>
</organism>
<reference evidence="4" key="2">
    <citation type="submission" date="2020-09" db="EMBL/GenBank/DDBJ databases">
        <authorList>
            <person name="Sun Q."/>
            <person name="Zhou Y."/>
        </authorList>
    </citation>
    <scope>NUCLEOTIDE SEQUENCE</scope>
    <source>
        <strain evidence="4">CGMCC 1.15254</strain>
    </source>
</reference>
<protein>
    <submittedName>
        <fullName evidence="4">Resolvase</fullName>
    </submittedName>
</protein>